<dbReference type="PROSITE" id="PS51186">
    <property type="entry name" value="GNAT"/>
    <property type="match status" value="1"/>
</dbReference>
<protein>
    <submittedName>
        <fullName evidence="2">GCN5-related N-acetyltransferase domain protein</fullName>
    </submittedName>
</protein>
<sequence>MDERGIRSLKRVEMTADPGSFGFSRMNLPDGHTRLQIQSADLSAYSDALFSAFKSEDESILISSDPGERKKVLSDILSGRLYGVIIQEGSFALVHAGKVVGGVTTLLNNMIPIISDLFVVPEEHGKGLGSYLTESAVSSLRNYKEVRLWTDERSIAHEMYLHRGFTNTGRSETLYYLRKEKL</sequence>
<comment type="caution">
    <text evidence="2">The sequence shown here is derived from an EMBL/GenBank/DDBJ whole genome shotgun (WGS) entry which is preliminary data.</text>
</comment>
<proteinExistence type="predicted"/>
<reference evidence="2" key="2">
    <citation type="journal article" date="2014" name="ISME J.">
        <title>Microbial stratification in low pH oxic and suboxic macroscopic growths along an acid mine drainage.</title>
        <authorList>
            <person name="Mendez-Garcia C."/>
            <person name="Mesa V."/>
            <person name="Sprenger R.R."/>
            <person name="Richter M."/>
            <person name="Diez M.S."/>
            <person name="Solano J."/>
            <person name="Bargiela R."/>
            <person name="Golyshina O.V."/>
            <person name="Manteca A."/>
            <person name="Ramos J.L."/>
            <person name="Gallego J.R."/>
            <person name="Llorente I."/>
            <person name="Martins Dos Santos V.A."/>
            <person name="Jensen O.N."/>
            <person name="Pelaez A.I."/>
            <person name="Sanchez J."/>
            <person name="Ferrer M."/>
        </authorList>
    </citation>
    <scope>NUCLEOTIDE SEQUENCE</scope>
</reference>
<name>T0YEL7_9ZZZZ</name>
<dbReference type="Pfam" id="PF13673">
    <property type="entry name" value="Acetyltransf_10"/>
    <property type="match status" value="1"/>
</dbReference>
<dbReference type="SUPFAM" id="SSF55729">
    <property type="entry name" value="Acyl-CoA N-acyltransferases (Nat)"/>
    <property type="match status" value="1"/>
</dbReference>
<dbReference type="AlphaFoldDB" id="T0YEL7"/>
<feature type="non-terminal residue" evidence="2">
    <location>
        <position position="182"/>
    </location>
</feature>
<reference evidence="2" key="1">
    <citation type="submission" date="2013-08" db="EMBL/GenBank/DDBJ databases">
        <authorList>
            <person name="Mendez C."/>
            <person name="Richter M."/>
            <person name="Ferrer M."/>
            <person name="Sanchez J."/>
        </authorList>
    </citation>
    <scope>NUCLEOTIDE SEQUENCE</scope>
</reference>
<dbReference type="InterPro" id="IPR016181">
    <property type="entry name" value="Acyl_CoA_acyltransferase"/>
</dbReference>
<feature type="domain" description="N-acetyltransferase" evidence="1">
    <location>
        <begin position="40"/>
        <end position="182"/>
    </location>
</feature>
<dbReference type="GO" id="GO:0016747">
    <property type="term" value="F:acyltransferase activity, transferring groups other than amino-acyl groups"/>
    <property type="evidence" value="ECO:0007669"/>
    <property type="project" value="InterPro"/>
</dbReference>
<keyword evidence="2" id="KW-0808">Transferase</keyword>
<evidence type="ECO:0000313" key="2">
    <source>
        <dbReference type="EMBL" id="EQD31563.1"/>
    </source>
</evidence>
<dbReference type="Gene3D" id="3.40.630.30">
    <property type="match status" value="1"/>
</dbReference>
<organism evidence="2">
    <name type="scientific">mine drainage metagenome</name>
    <dbReference type="NCBI Taxonomy" id="410659"/>
    <lineage>
        <taxon>unclassified sequences</taxon>
        <taxon>metagenomes</taxon>
        <taxon>ecological metagenomes</taxon>
    </lineage>
</organism>
<evidence type="ECO:0000259" key="1">
    <source>
        <dbReference type="PROSITE" id="PS51186"/>
    </source>
</evidence>
<accession>T0YEL7</accession>
<dbReference type="InterPro" id="IPR000182">
    <property type="entry name" value="GNAT_dom"/>
</dbReference>
<dbReference type="EMBL" id="AUZY01012081">
    <property type="protein sequence ID" value="EQD31563.1"/>
    <property type="molecule type" value="Genomic_DNA"/>
</dbReference>
<gene>
    <name evidence="2" type="ORF">B1B_18068</name>
</gene>
<dbReference type="CDD" id="cd04301">
    <property type="entry name" value="NAT_SF"/>
    <property type="match status" value="1"/>
</dbReference>